<feature type="region of interest" description="Disordered" evidence="1">
    <location>
        <begin position="81"/>
        <end position="104"/>
    </location>
</feature>
<name>A0A382H9V5_9ZZZZ</name>
<accession>A0A382H9V5</accession>
<evidence type="ECO:0000313" key="2">
    <source>
        <dbReference type="EMBL" id="SVB84104.1"/>
    </source>
</evidence>
<proteinExistence type="predicted"/>
<dbReference type="AlphaFoldDB" id="A0A382H9V5"/>
<dbReference type="EMBL" id="UINC01060031">
    <property type="protein sequence ID" value="SVB84104.1"/>
    <property type="molecule type" value="Genomic_DNA"/>
</dbReference>
<protein>
    <submittedName>
        <fullName evidence="2">Uncharacterized protein</fullName>
    </submittedName>
</protein>
<reference evidence="2" key="1">
    <citation type="submission" date="2018-05" db="EMBL/GenBank/DDBJ databases">
        <authorList>
            <person name="Lanie J.A."/>
            <person name="Ng W.-L."/>
            <person name="Kazmierczak K.M."/>
            <person name="Andrzejewski T.M."/>
            <person name="Davidsen T.M."/>
            <person name="Wayne K.J."/>
            <person name="Tettelin H."/>
            <person name="Glass J.I."/>
            <person name="Rusch D."/>
            <person name="Podicherti R."/>
            <person name="Tsui H.-C.T."/>
            <person name="Winkler M.E."/>
        </authorList>
    </citation>
    <scope>NUCLEOTIDE SEQUENCE</scope>
</reference>
<evidence type="ECO:0000256" key="1">
    <source>
        <dbReference type="SAM" id="MobiDB-lite"/>
    </source>
</evidence>
<sequence>MSRYKPKKMKQPVKAIREMCIECMGGRNSGQPLSKLISECSSPDCAVYEFRFGKNPYHKQKLSTEQRKSLSDRAKNSLLIRRAVGKTSSDLNDPYRTNGLDKGK</sequence>
<gene>
    <name evidence="2" type="ORF">METZ01_LOCUS236958</name>
</gene>
<organism evidence="2">
    <name type="scientific">marine metagenome</name>
    <dbReference type="NCBI Taxonomy" id="408172"/>
    <lineage>
        <taxon>unclassified sequences</taxon>
        <taxon>metagenomes</taxon>
        <taxon>ecological metagenomes</taxon>
    </lineage>
</organism>